<name>A0AAW6FUS5_9FIRM</name>
<reference evidence="1" key="1">
    <citation type="submission" date="2023-01" db="EMBL/GenBank/DDBJ databases">
        <title>Human gut microbiome strain richness.</title>
        <authorList>
            <person name="Chen-Liaw A."/>
        </authorList>
    </citation>
    <scope>NUCLEOTIDE SEQUENCE</scope>
    <source>
        <strain evidence="1">D55st1_G4_D55t1_190419</strain>
    </source>
</reference>
<evidence type="ECO:0000313" key="1">
    <source>
        <dbReference type="EMBL" id="MDC0828788.1"/>
    </source>
</evidence>
<protein>
    <submittedName>
        <fullName evidence="1">Uncharacterized protein</fullName>
    </submittedName>
</protein>
<dbReference type="RefSeq" id="WP_015535907.1">
    <property type="nucleotide sequence ID" value="NZ_CALVGX010000002.1"/>
</dbReference>
<dbReference type="AlphaFoldDB" id="A0AAW6FUS5"/>
<proteinExistence type="predicted"/>
<comment type="caution">
    <text evidence="1">The sequence shown here is derived from an EMBL/GenBank/DDBJ whole genome shotgun (WGS) entry which is preliminary data.</text>
</comment>
<gene>
    <name evidence="1" type="ORF">POG00_08710</name>
</gene>
<sequence>MRQFTLKFDVGHQGKEPFRNVFYNRITSDLVDPTGIQLNISEIIIF</sequence>
<accession>A0AAW6FUS5</accession>
<dbReference type="Proteomes" id="UP001220658">
    <property type="component" value="Unassembled WGS sequence"/>
</dbReference>
<dbReference type="EMBL" id="JAQNCK010000025">
    <property type="protein sequence ID" value="MDC0828788.1"/>
    <property type="molecule type" value="Genomic_DNA"/>
</dbReference>
<evidence type="ECO:0000313" key="2">
    <source>
        <dbReference type="Proteomes" id="UP001220658"/>
    </source>
</evidence>
<organism evidence="1 2">
    <name type="scientific">Faecalitalea cylindroides</name>
    <dbReference type="NCBI Taxonomy" id="39483"/>
    <lineage>
        <taxon>Bacteria</taxon>
        <taxon>Bacillati</taxon>
        <taxon>Bacillota</taxon>
        <taxon>Erysipelotrichia</taxon>
        <taxon>Erysipelotrichales</taxon>
        <taxon>Erysipelotrichaceae</taxon>
        <taxon>Faecalitalea</taxon>
    </lineage>
</organism>